<evidence type="ECO:0000256" key="3">
    <source>
        <dbReference type="ARBA" id="ARBA00022989"/>
    </source>
</evidence>
<evidence type="ECO:0000256" key="4">
    <source>
        <dbReference type="ARBA" id="ARBA00023136"/>
    </source>
</evidence>
<evidence type="ECO:0000256" key="2">
    <source>
        <dbReference type="ARBA" id="ARBA00022692"/>
    </source>
</evidence>
<evidence type="ECO:0000256" key="5">
    <source>
        <dbReference type="PROSITE-ProRule" id="PRU00205"/>
    </source>
</evidence>
<dbReference type="OrthoDB" id="10266980at2759"/>
<evidence type="ECO:0000313" key="8">
    <source>
        <dbReference type="EMBL" id="OQR87412.1"/>
    </source>
</evidence>
<proteinExistence type="predicted"/>
<dbReference type="GO" id="GO:0071709">
    <property type="term" value="P:membrane assembly"/>
    <property type="evidence" value="ECO:0007669"/>
    <property type="project" value="TreeGrafter"/>
</dbReference>
<dbReference type="GO" id="GO:0005886">
    <property type="term" value="C:plasma membrane"/>
    <property type="evidence" value="ECO:0007669"/>
    <property type="project" value="TreeGrafter"/>
</dbReference>
<dbReference type="PANTHER" id="PTHR13439:SF4">
    <property type="entry name" value="TLC DOMAIN-CONTAINING PROTEIN"/>
    <property type="match status" value="1"/>
</dbReference>
<dbReference type="GO" id="GO:0055091">
    <property type="term" value="P:phospholipid homeostasis"/>
    <property type="evidence" value="ECO:0007669"/>
    <property type="project" value="TreeGrafter"/>
</dbReference>
<organism evidence="8 9">
    <name type="scientific">Achlya hypogyna</name>
    <name type="common">Oomycete</name>
    <name type="synonym">Protoachlya hypogyna</name>
    <dbReference type="NCBI Taxonomy" id="1202772"/>
    <lineage>
        <taxon>Eukaryota</taxon>
        <taxon>Sar</taxon>
        <taxon>Stramenopiles</taxon>
        <taxon>Oomycota</taxon>
        <taxon>Saprolegniomycetes</taxon>
        <taxon>Saprolegniales</taxon>
        <taxon>Achlyaceae</taxon>
        <taxon>Achlya</taxon>
    </lineage>
</organism>
<evidence type="ECO:0000256" key="6">
    <source>
        <dbReference type="SAM" id="Phobius"/>
    </source>
</evidence>
<evidence type="ECO:0000259" key="7">
    <source>
        <dbReference type="PROSITE" id="PS50922"/>
    </source>
</evidence>
<comment type="caution">
    <text evidence="8">The sequence shown here is derived from an EMBL/GenBank/DDBJ whole genome shotgun (WGS) entry which is preliminary data.</text>
</comment>
<keyword evidence="4 5" id="KW-0472">Membrane</keyword>
<sequence>MLALAVFLGAIGATSLVPRLLPVGVSALFFFAVRMGIVPVLSTAVPAFSSDGFDQRLWLNTSVSLLHSLVSSCVSLAVLGYHGRGFFAIDWVLSSPEGAAATLCISTGYFLYDFYDLVAYKLWLKAPGILAHHIMVGACYGAAIVYGVGQCYLVVMLLLELNSVFLHARKLLSMAGFTVAAPVYVWSWQGVWITFVLTRAILPIAVHLAVFVDRARFPHVVQFGMAFGGMSILHVLNVLVCQGCAKAYRKDLLVKLK</sequence>
<feature type="transmembrane region" description="Helical" evidence="6">
    <location>
        <begin position="25"/>
        <end position="45"/>
    </location>
</feature>
<accession>A0A1V9YNV8</accession>
<feature type="domain" description="TLC" evidence="7">
    <location>
        <begin position="53"/>
        <end position="257"/>
    </location>
</feature>
<dbReference type="Proteomes" id="UP000243579">
    <property type="component" value="Unassembled WGS sequence"/>
</dbReference>
<keyword evidence="9" id="KW-1185">Reference proteome</keyword>
<gene>
    <name evidence="8" type="ORF">ACHHYP_08874</name>
</gene>
<comment type="subcellular location">
    <subcellularLocation>
        <location evidence="1">Membrane</location>
        <topology evidence="1">Multi-pass membrane protein</topology>
    </subcellularLocation>
</comment>
<name>A0A1V9YNV8_ACHHY</name>
<dbReference type="InterPro" id="IPR050846">
    <property type="entry name" value="TLCD"/>
</dbReference>
<dbReference type="GO" id="GO:0097035">
    <property type="term" value="P:regulation of membrane lipid distribution"/>
    <property type="evidence" value="ECO:0007669"/>
    <property type="project" value="TreeGrafter"/>
</dbReference>
<keyword evidence="2 5" id="KW-0812">Transmembrane</keyword>
<feature type="transmembrane region" description="Helical" evidence="6">
    <location>
        <begin position="171"/>
        <end position="187"/>
    </location>
</feature>
<feature type="transmembrane region" description="Helical" evidence="6">
    <location>
        <begin position="219"/>
        <end position="240"/>
    </location>
</feature>
<dbReference type="SMART" id="SM00724">
    <property type="entry name" value="TLC"/>
    <property type="match status" value="1"/>
</dbReference>
<dbReference type="EMBL" id="JNBR01001443">
    <property type="protein sequence ID" value="OQR87412.1"/>
    <property type="molecule type" value="Genomic_DNA"/>
</dbReference>
<keyword evidence="3 6" id="KW-1133">Transmembrane helix</keyword>
<dbReference type="Pfam" id="PF03798">
    <property type="entry name" value="TRAM_LAG1_CLN8"/>
    <property type="match status" value="1"/>
</dbReference>
<dbReference type="GO" id="GO:0007009">
    <property type="term" value="P:plasma membrane organization"/>
    <property type="evidence" value="ECO:0007669"/>
    <property type="project" value="TreeGrafter"/>
</dbReference>
<evidence type="ECO:0000256" key="1">
    <source>
        <dbReference type="ARBA" id="ARBA00004141"/>
    </source>
</evidence>
<feature type="transmembrane region" description="Helical" evidence="6">
    <location>
        <begin position="130"/>
        <end position="159"/>
    </location>
</feature>
<evidence type="ECO:0000313" key="9">
    <source>
        <dbReference type="Proteomes" id="UP000243579"/>
    </source>
</evidence>
<reference evidence="8 9" key="1">
    <citation type="journal article" date="2014" name="Genome Biol. Evol.">
        <title>The secreted proteins of Achlya hypogyna and Thraustotheca clavata identify the ancestral oomycete secretome and reveal gene acquisitions by horizontal gene transfer.</title>
        <authorList>
            <person name="Misner I."/>
            <person name="Blouin N."/>
            <person name="Leonard G."/>
            <person name="Richards T.A."/>
            <person name="Lane C.E."/>
        </authorList>
    </citation>
    <scope>NUCLEOTIDE SEQUENCE [LARGE SCALE GENOMIC DNA]</scope>
    <source>
        <strain evidence="8 9">ATCC 48635</strain>
    </source>
</reference>
<dbReference type="AlphaFoldDB" id="A0A1V9YNV8"/>
<dbReference type="InterPro" id="IPR006634">
    <property type="entry name" value="TLC-dom"/>
</dbReference>
<dbReference type="PROSITE" id="PS50922">
    <property type="entry name" value="TLC"/>
    <property type="match status" value="1"/>
</dbReference>
<feature type="transmembrane region" description="Helical" evidence="6">
    <location>
        <begin position="57"/>
        <end position="81"/>
    </location>
</feature>
<dbReference type="PANTHER" id="PTHR13439">
    <property type="entry name" value="CT120 PROTEIN"/>
    <property type="match status" value="1"/>
</dbReference>
<protein>
    <recommendedName>
        <fullName evidence="7">TLC domain-containing protein</fullName>
    </recommendedName>
</protein>